<feature type="transmembrane region" description="Helical" evidence="8">
    <location>
        <begin position="337"/>
        <end position="354"/>
    </location>
</feature>
<name>A0A238VKT2_9BACT</name>
<evidence type="ECO:0000256" key="4">
    <source>
        <dbReference type="ARBA" id="ARBA00022679"/>
    </source>
</evidence>
<evidence type="ECO:0000256" key="1">
    <source>
        <dbReference type="ARBA" id="ARBA00004651"/>
    </source>
</evidence>
<keyword evidence="6 8" id="KW-1133">Transmembrane helix</keyword>
<organism evidence="10 11">
    <name type="scientific">Hymenobacter mucosus</name>
    <dbReference type="NCBI Taxonomy" id="1411120"/>
    <lineage>
        <taxon>Bacteria</taxon>
        <taxon>Pseudomonadati</taxon>
        <taxon>Bacteroidota</taxon>
        <taxon>Cytophagia</taxon>
        <taxon>Cytophagales</taxon>
        <taxon>Hymenobacteraceae</taxon>
        <taxon>Hymenobacter</taxon>
    </lineage>
</organism>
<evidence type="ECO:0000313" key="11">
    <source>
        <dbReference type="Proteomes" id="UP000198310"/>
    </source>
</evidence>
<evidence type="ECO:0000313" key="10">
    <source>
        <dbReference type="EMBL" id="SNR34784.1"/>
    </source>
</evidence>
<comment type="subcellular location">
    <subcellularLocation>
        <location evidence="1">Cell membrane</location>
        <topology evidence="1">Multi-pass membrane protein</topology>
    </subcellularLocation>
</comment>
<reference evidence="11" key="1">
    <citation type="submission" date="2017-06" db="EMBL/GenBank/DDBJ databases">
        <authorList>
            <person name="Varghese N."/>
            <person name="Submissions S."/>
        </authorList>
    </citation>
    <scope>NUCLEOTIDE SEQUENCE [LARGE SCALE GENOMIC DNA]</scope>
    <source>
        <strain evidence="11">DSM 28041</strain>
    </source>
</reference>
<keyword evidence="3" id="KW-0328">Glycosyltransferase</keyword>
<dbReference type="AlphaFoldDB" id="A0A238VKT2"/>
<feature type="domain" description="Glycosyltransferase RgtA/B/C/D-like" evidence="9">
    <location>
        <begin position="109"/>
        <end position="265"/>
    </location>
</feature>
<dbReference type="PANTHER" id="PTHR33908">
    <property type="entry name" value="MANNOSYLTRANSFERASE YKCB-RELATED"/>
    <property type="match status" value="1"/>
</dbReference>
<protein>
    <submittedName>
        <fullName evidence="10">4-amino-4-deoxy-L-arabinose transferase</fullName>
    </submittedName>
</protein>
<feature type="transmembrane region" description="Helical" evidence="8">
    <location>
        <begin position="211"/>
        <end position="236"/>
    </location>
</feature>
<keyword evidence="5 8" id="KW-0812">Transmembrane</keyword>
<dbReference type="Proteomes" id="UP000198310">
    <property type="component" value="Unassembled WGS sequence"/>
</dbReference>
<sequence>MPRLSRAPKRLGAAIPAPYLGQTLLRPSFVANFAPRFTLLAALPLMPFPMTSRRWLWLFLLGLSAAFLLNLGSWGPLESSEARYSEIGREMLVGQDWLHPRLLGIYHFHKPPLTYWLTAAGLGLFGKTTLGVRLLPVLAVLLQVVLMYGLGLLLFQQDRARALAAAVIYGTLPVVLISALNVTTDAYLATLELAAAYGILRYYAGGGARWLYLFWVGLGLAFLTKGPVGFVLPLMAVVGHYFKQGQIRRPFTGHHWLGLGLFLVVGLSWYSYLVAENSAFLRYFLFEHTVERFANAATFNRAKPWWFYLVLAPATSLPWAIALVVRAIKTPWSTVPRPWQNVLIFWVLVPLLFFSLSKSKLLLYVLPIFPGVVLLTVYYLGRCTEAALHRWYVGIVAFYGLLLGLLCVLPIFTTVVDLGFEVKPITTVWPAAGVLVLVLLLTLWNQVRIAPRLLVATVVFTVTLLLTAKPIMQQNELAFNGSRPLAEFIRAKQLQTRQVLVYNELLPSLAFELEKLPVSLHDGNSSLQRETQFERNDTWRRNLIYLQDARQEPYLGSLLLQHPVLLVKGELRPERQWMLRYFSQQQKLGKWTVWW</sequence>
<dbReference type="Pfam" id="PF13231">
    <property type="entry name" value="PMT_2"/>
    <property type="match status" value="1"/>
</dbReference>
<keyword evidence="11" id="KW-1185">Reference proteome</keyword>
<dbReference type="InterPro" id="IPR038731">
    <property type="entry name" value="RgtA/B/C-like"/>
</dbReference>
<keyword evidence="4 10" id="KW-0808">Transferase</keyword>
<evidence type="ECO:0000256" key="6">
    <source>
        <dbReference type="ARBA" id="ARBA00022989"/>
    </source>
</evidence>
<evidence type="ECO:0000256" key="5">
    <source>
        <dbReference type="ARBA" id="ARBA00022692"/>
    </source>
</evidence>
<feature type="transmembrane region" description="Helical" evidence="8">
    <location>
        <begin position="361"/>
        <end position="379"/>
    </location>
</feature>
<feature type="transmembrane region" description="Helical" evidence="8">
    <location>
        <begin position="162"/>
        <end position="180"/>
    </location>
</feature>
<dbReference type="GO" id="GO:0009103">
    <property type="term" value="P:lipopolysaccharide biosynthetic process"/>
    <property type="evidence" value="ECO:0007669"/>
    <property type="project" value="TreeGrafter"/>
</dbReference>
<evidence type="ECO:0000259" key="9">
    <source>
        <dbReference type="Pfam" id="PF13231"/>
    </source>
</evidence>
<evidence type="ECO:0000256" key="7">
    <source>
        <dbReference type="ARBA" id="ARBA00023136"/>
    </source>
</evidence>
<accession>A0A238VKT2</accession>
<feature type="transmembrane region" description="Helical" evidence="8">
    <location>
        <begin position="55"/>
        <end position="75"/>
    </location>
</feature>
<dbReference type="GO" id="GO:0016763">
    <property type="term" value="F:pentosyltransferase activity"/>
    <property type="evidence" value="ECO:0007669"/>
    <property type="project" value="TreeGrafter"/>
</dbReference>
<dbReference type="GO" id="GO:0005886">
    <property type="term" value="C:plasma membrane"/>
    <property type="evidence" value="ECO:0007669"/>
    <property type="project" value="UniProtKB-SubCell"/>
</dbReference>
<evidence type="ECO:0000256" key="2">
    <source>
        <dbReference type="ARBA" id="ARBA00022475"/>
    </source>
</evidence>
<dbReference type="GO" id="GO:0010041">
    <property type="term" value="P:response to iron(III) ion"/>
    <property type="evidence" value="ECO:0007669"/>
    <property type="project" value="TreeGrafter"/>
</dbReference>
<dbReference type="PANTHER" id="PTHR33908:SF3">
    <property type="entry name" value="UNDECAPRENYL PHOSPHATE-ALPHA-4-AMINO-4-DEOXY-L-ARABINOSE ARABINOSYL TRANSFERASE"/>
    <property type="match status" value="1"/>
</dbReference>
<feature type="transmembrane region" description="Helical" evidence="8">
    <location>
        <begin position="391"/>
        <end position="412"/>
    </location>
</feature>
<feature type="transmembrane region" description="Helical" evidence="8">
    <location>
        <begin position="256"/>
        <end position="275"/>
    </location>
</feature>
<feature type="transmembrane region" description="Helical" evidence="8">
    <location>
        <begin position="449"/>
        <end position="468"/>
    </location>
</feature>
<evidence type="ECO:0000256" key="3">
    <source>
        <dbReference type="ARBA" id="ARBA00022676"/>
    </source>
</evidence>
<dbReference type="InterPro" id="IPR050297">
    <property type="entry name" value="LipidA_mod_glycosyltrf_83"/>
</dbReference>
<feature type="transmembrane region" description="Helical" evidence="8">
    <location>
        <begin position="134"/>
        <end position="155"/>
    </location>
</feature>
<feature type="transmembrane region" description="Helical" evidence="8">
    <location>
        <begin position="424"/>
        <end position="443"/>
    </location>
</feature>
<feature type="transmembrane region" description="Helical" evidence="8">
    <location>
        <begin position="305"/>
        <end position="325"/>
    </location>
</feature>
<evidence type="ECO:0000256" key="8">
    <source>
        <dbReference type="SAM" id="Phobius"/>
    </source>
</evidence>
<dbReference type="EMBL" id="FZNS01000001">
    <property type="protein sequence ID" value="SNR34784.1"/>
    <property type="molecule type" value="Genomic_DNA"/>
</dbReference>
<keyword evidence="2" id="KW-1003">Cell membrane</keyword>
<keyword evidence="7 8" id="KW-0472">Membrane</keyword>
<proteinExistence type="predicted"/>
<gene>
    <name evidence="10" type="ORF">SAMN06269173_101800</name>
</gene>